<accession>A0A1A8Z2N5</accession>
<name>A0A1A8Z2N5_PLAOA</name>
<dbReference type="Pfam" id="PF26188">
    <property type="entry name" value="RESC6"/>
    <property type="match status" value="1"/>
</dbReference>
<gene>
    <name evidence="3" type="ORF">POVWA1_037250</name>
</gene>
<feature type="domain" description="RNA-editing substrate-binding complex 6 protein" evidence="2">
    <location>
        <begin position="587"/>
        <end position="825"/>
    </location>
</feature>
<feature type="compositionally biased region" description="Polar residues" evidence="1">
    <location>
        <begin position="908"/>
        <end position="931"/>
    </location>
</feature>
<evidence type="ECO:0000256" key="1">
    <source>
        <dbReference type="SAM" id="MobiDB-lite"/>
    </source>
</evidence>
<keyword evidence="4" id="KW-1185">Reference proteome</keyword>
<evidence type="ECO:0000259" key="2">
    <source>
        <dbReference type="Pfam" id="PF26188"/>
    </source>
</evidence>
<evidence type="ECO:0000313" key="3">
    <source>
        <dbReference type="EMBL" id="SBT38076.1"/>
    </source>
</evidence>
<dbReference type="InterPro" id="IPR016024">
    <property type="entry name" value="ARM-type_fold"/>
</dbReference>
<dbReference type="SUPFAM" id="SSF48371">
    <property type="entry name" value="ARM repeat"/>
    <property type="match status" value="1"/>
</dbReference>
<dbReference type="Proteomes" id="UP000078555">
    <property type="component" value="Unassembled WGS sequence"/>
</dbReference>
<reference evidence="4" key="1">
    <citation type="submission" date="2016-05" db="EMBL/GenBank/DDBJ databases">
        <authorList>
            <person name="Naeem Raeece"/>
        </authorList>
    </citation>
    <scope>NUCLEOTIDE SEQUENCE [LARGE SCALE GENOMIC DNA]</scope>
</reference>
<feature type="region of interest" description="Disordered" evidence="1">
    <location>
        <begin position="903"/>
        <end position="931"/>
    </location>
</feature>
<dbReference type="EMBL" id="FLRD01000107">
    <property type="protein sequence ID" value="SBT38076.1"/>
    <property type="molecule type" value="Genomic_DNA"/>
</dbReference>
<sequence>MKNFVIGSGSRFSSHFVRGAECTYVKSSFICVKKKLFVRKLTSTSRELKWDDKENNKVKVEDINPGDDIYIQKQKDFLRKFDEENTQGEDYTTVRIENKNDQINSEFMLNNEKYVSFIKKYNNVKVKKSRFSKNAELQDSEKSLWEILKEKEDYLKNKKKMKTYQKELDHKMEREYEKIKKEENYIELDQNREKNQEQMYNHRKHKGKKKRDIESVHDDIDMFLRNDETYVNDIKSYDEIYDDSRKCTSTANRGATAAATHTDAATHMDAATNTAAATDTAATVTTEDGYVASEKQNLDKDDLSVHNMIEEEMRRHATSYGDNGQTDERGKRASEILINDLNSKDSSSFCAKFDNSLFVNEVDDITAKKCIGELFRGEEKGEKVDPVMRKNLEKVRKDEGKEQTEEKNVVEVKPAEIVERISGENLSTIIDENIDNLIIQREIKREKTVSGVINVVYSNLHNCDAINLSSALLKISKLIDSYQKQSIIKNYMYMCIIKKIEEKLSTFEISNLVQIFYAFVKIDHLPFFFNDIINNMNSRLNEAEPKQLCSILYTLSNIIIETNESRNFKNKIIDIVKRDISSFVCLNDVICLLTSLSKLKYKDVNIYYELSKKIENNLDQLTIKNVSNILWSFSNINYTSKLVKNVKKIIEKNIHNAHYLDIINLIYSLTKLNEYDDHLFNEVFYNAVNIYLHNMSVKNLCIILWSYTYANVDKPDLYINILTKINENMKQISTKDIVSILTCLSRIKYNYRYKYLYNHLKNKVIKNLYAFTPLQLTNVIYYSSFLDIYDHKYYYLLVQQIYDIRKLLYLENLTLILYALKNISYLNVQNRHVFNLICHILEQIKKKYKLLCGEDCVNIMLILEDLKKYTHQGYLSFSHIDITTSEGNGPLDTIPMGYVACSTKEGDSSTPANETATRSSGGETATHASDGRSLNNYMDIFDEGVHLNQLEVENEEDVYLPYINDLLYEQIKIRLNNFWHLNIKDVNNLLIIMKNSNMYDDVILNMIMRQIVPVLLKSSNIEFLIFLSNIASNKNLKFIALTHMSRRPKLISVFKKKINSITSSILANFQVDSYIHQDGPPINMYDANIGDYTSPARGLLEETKINTDVQAASIGDSDTAALSSYVDTAPLSSYIDTAALHSHNDTAALRSHNDTAALHSHNDTAALHSHNDTAALHSHNDTSSINCSIQHRRSRVDLNSCVALCYACFNIHYEDDNILKLYDVVEHMIIQEKKPINSVMLINYIYILTLTNNKIALASQLAQEYTNNRYHDDMEKMKEKITNNDHQRCDERDNLHIKESHHCNLSFNLFYEENDKLSTYVEKGDKETSLILLKLLYINILLNKYNYMYHMLSEICKYSDNFYTHEFLTLSKQVCYYIYNFCDFFCKNKDMHYTWIKVHNNVYINDEHIYLELNYERTNINLINADTNNRMVNQSFENKKISKTLDNNLNIATFFYNILNYNLDDMYSKNTNSMNSKKERKKVKMFHFDHIISDVLNFVSDIEGVYTQSVQMYMCVRAYFCSLNVQYKGSHVHENIYKICCSFPYERHLIDLISYEVNITTRRRSLPITQATAVDGPAAEATCLKRYYHDLCFAFHSVNFRDLYNSIKDKNVICYIFNIIKKIKKDLRDIPNNAEKLEEKEFWENLKYATP</sequence>
<evidence type="ECO:0000313" key="4">
    <source>
        <dbReference type="Proteomes" id="UP000078555"/>
    </source>
</evidence>
<organism evidence="3 4">
    <name type="scientific">Plasmodium ovale wallikeri</name>
    <dbReference type="NCBI Taxonomy" id="864142"/>
    <lineage>
        <taxon>Eukaryota</taxon>
        <taxon>Sar</taxon>
        <taxon>Alveolata</taxon>
        <taxon>Apicomplexa</taxon>
        <taxon>Aconoidasida</taxon>
        <taxon>Haemosporida</taxon>
        <taxon>Plasmodiidae</taxon>
        <taxon>Plasmodium</taxon>
        <taxon>Plasmodium (Plasmodium)</taxon>
    </lineage>
</organism>
<protein>
    <recommendedName>
        <fullName evidence="2">RNA-editing substrate-binding complex 6 protein domain-containing protein</fullName>
    </recommendedName>
</protein>
<proteinExistence type="predicted"/>
<dbReference type="InterPro" id="IPR058917">
    <property type="entry name" value="RESC6_dom"/>
</dbReference>